<evidence type="ECO:0000256" key="2">
    <source>
        <dbReference type="ARBA" id="ARBA00022771"/>
    </source>
</evidence>
<proteinExistence type="predicted"/>
<evidence type="ECO:0000256" key="1">
    <source>
        <dbReference type="ARBA" id="ARBA00022723"/>
    </source>
</evidence>
<name>A0A3Q2CC62_CYPVA</name>
<evidence type="ECO:0000259" key="6">
    <source>
        <dbReference type="PROSITE" id="PS50119"/>
    </source>
</evidence>
<dbReference type="GeneID" id="107098014"/>
<evidence type="ECO:0000259" key="5">
    <source>
        <dbReference type="PROSITE" id="PS50089"/>
    </source>
</evidence>
<dbReference type="PROSITE" id="PS50119">
    <property type="entry name" value="ZF_BBOX"/>
    <property type="match status" value="1"/>
</dbReference>
<protein>
    <submittedName>
        <fullName evidence="8">Nuclear factor 7, ovary-like</fullName>
    </submittedName>
</protein>
<dbReference type="PANTHER" id="PTHR24103">
    <property type="entry name" value="E3 UBIQUITIN-PROTEIN LIGASE TRIM"/>
    <property type="match status" value="1"/>
</dbReference>
<keyword evidence="9" id="KW-1185">Reference proteome</keyword>
<sequence length="468" mass="53629">MTEENLSCSICSDIYSDPVVLSCSHSFCRDCLQEWWSKKQAQKCPLCNESHPSQHLPCNLVLKNLCQDFLLRRKQEEAEPLCSLHSEKLKLFCQDHQQLVCVVCRDSREHRRHRFTPANEAAQHYKQQLLQSVNELRGKRLSVEQVKANFDKTAVHISKQVQKTEKEITQQFKSLHEFLQDEEKARIAALRSEAKLKAKVIREKIVGLSRDLTAFSDTIRAAEDETKAADVLFLQKPHLVLESVQQQLLMKVPHLKSGALIDEAKHLGNLTYNTWMKMKEMVFFSPVVLDPNTAHPELLLSGDLSSITSGQRSELPNNPERFDHRLCVLGSEGFHSGFHSWDVEVRDDALWSVGVVTESFGRKTQTGAGLWALGLDGRYFVVSPGRPDEVLPVKRLQRVRVQLDWDRGKLYFFDLDTEKLIYSFKHTFKEKLFPFMCNKSKLPVKISPVSVSGNINHPTPFSAGFWNF</sequence>
<dbReference type="InterPro" id="IPR000315">
    <property type="entry name" value="Znf_B-box"/>
</dbReference>
<organism evidence="8 9">
    <name type="scientific">Cyprinodon variegatus</name>
    <name type="common">Sheepshead minnow</name>
    <dbReference type="NCBI Taxonomy" id="28743"/>
    <lineage>
        <taxon>Eukaryota</taxon>
        <taxon>Metazoa</taxon>
        <taxon>Chordata</taxon>
        <taxon>Craniata</taxon>
        <taxon>Vertebrata</taxon>
        <taxon>Euteleostomi</taxon>
        <taxon>Actinopterygii</taxon>
        <taxon>Neopterygii</taxon>
        <taxon>Teleostei</taxon>
        <taxon>Neoteleostei</taxon>
        <taxon>Acanthomorphata</taxon>
        <taxon>Ovalentaria</taxon>
        <taxon>Atherinomorphae</taxon>
        <taxon>Cyprinodontiformes</taxon>
        <taxon>Cyprinodontidae</taxon>
        <taxon>Cyprinodon</taxon>
    </lineage>
</organism>
<dbReference type="InterPro" id="IPR013320">
    <property type="entry name" value="ConA-like_dom_sf"/>
</dbReference>
<evidence type="ECO:0000256" key="3">
    <source>
        <dbReference type="ARBA" id="ARBA00022833"/>
    </source>
</evidence>
<dbReference type="SUPFAM" id="SSF49899">
    <property type="entry name" value="Concanavalin A-like lectins/glucanases"/>
    <property type="match status" value="1"/>
</dbReference>
<dbReference type="InterPro" id="IPR043136">
    <property type="entry name" value="B30.2/SPRY_sf"/>
</dbReference>
<dbReference type="SMART" id="SM00589">
    <property type="entry name" value="PRY"/>
    <property type="match status" value="1"/>
</dbReference>
<evidence type="ECO:0000259" key="7">
    <source>
        <dbReference type="PROSITE" id="PS50188"/>
    </source>
</evidence>
<dbReference type="GO" id="GO:0008270">
    <property type="term" value="F:zinc ion binding"/>
    <property type="evidence" value="ECO:0007669"/>
    <property type="project" value="UniProtKB-KW"/>
</dbReference>
<evidence type="ECO:0000313" key="9">
    <source>
        <dbReference type="Proteomes" id="UP000265020"/>
    </source>
</evidence>
<dbReference type="PROSITE" id="PS50188">
    <property type="entry name" value="B302_SPRY"/>
    <property type="match status" value="1"/>
</dbReference>
<evidence type="ECO:0000313" key="8">
    <source>
        <dbReference type="Ensembl" id="ENSCVAP00000002491.1"/>
    </source>
</evidence>
<dbReference type="Gene3D" id="2.60.120.920">
    <property type="match status" value="1"/>
</dbReference>
<dbReference type="InterPro" id="IPR001841">
    <property type="entry name" value="Znf_RING"/>
</dbReference>
<dbReference type="SUPFAM" id="SSF57845">
    <property type="entry name" value="B-box zinc-binding domain"/>
    <property type="match status" value="1"/>
</dbReference>
<dbReference type="InterPro" id="IPR050143">
    <property type="entry name" value="TRIM/RBCC"/>
</dbReference>
<keyword evidence="3" id="KW-0862">Zinc</keyword>
<dbReference type="PROSITE" id="PS00518">
    <property type="entry name" value="ZF_RING_1"/>
    <property type="match status" value="1"/>
</dbReference>
<dbReference type="InterPro" id="IPR003879">
    <property type="entry name" value="Butyrophylin_SPRY"/>
</dbReference>
<keyword evidence="2 4" id="KW-0863">Zinc-finger</keyword>
<dbReference type="KEGG" id="cvg:107098014"/>
<dbReference type="InterPro" id="IPR003877">
    <property type="entry name" value="SPRY_dom"/>
</dbReference>
<accession>A0A3Q2CC62</accession>
<dbReference type="InterPro" id="IPR006574">
    <property type="entry name" value="PRY"/>
</dbReference>
<dbReference type="Pfam" id="PF13445">
    <property type="entry name" value="zf-RING_UBOX"/>
    <property type="match status" value="1"/>
</dbReference>
<dbReference type="Ensembl" id="ENSCVAT00000011633.1">
    <property type="protein sequence ID" value="ENSCVAP00000002491.1"/>
    <property type="gene ID" value="ENSCVAG00000003595.1"/>
</dbReference>
<dbReference type="SMART" id="SM00449">
    <property type="entry name" value="SPRY"/>
    <property type="match status" value="1"/>
</dbReference>
<dbReference type="InterPro" id="IPR001870">
    <property type="entry name" value="B30.2/SPRY"/>
</dbReference>
<dbReference type="Proteomes" id="UP000265020">
    <property type="component" value="Unassembled WGS sequence"/>
</dbReference>
<dbReference type="AlphaFoldDB" id="A0A3Q2CC62"/>
<dbReference type="PROSITE" id="PS50089">
    <property type="entry name" value="ZF_RING_2"/>
    <property type="match status" value="1"/>
</dbReference>
<dbReference type="CDD" id="cd12893">
    <property type="entry name" value="SPRY_PRY_TRIM35"/>
    <property type="match status" value="1"/>
</dbReference>
<dbReference type="InterPro" id="IPR017907">
    <property type="entry name" value="Znf_RING_CS"/>
</dbReference>
<feature type="domain" description="B30.2/SPRY" evidence="7">
    <location>
        <begin position="267"/>
        <end position="451"/>
    </location>
</feature>
<dbReference type="PRINTS" id="PR01407">
    <property type="entry name" value="BUTYPHLNCDUF"/>
</dbReference>
<dbReference type="GeneTree" id="ENSGT00970000193381"/>
<dbReference type="InterPro" id="IPR013083">
    <property type="entry name" value="Znf_RING/FYVE/PHD"/>
</dbReference>
<dbReference type="SUPFAM" id="SSF57850">
    <property type="entry name" value="RING/U-box"/>
    <property type="match status" value="1"/>
</dbReference>
<dbReference type="Gene3D" id="3.30.40.10">
    <property type="entry name" value="Zinc/RING finger domain, C3HC4 (zinc finger)"/>
    <property type="match status" value="1"/>
</dbReference>
<evidence type="ECO:0000256" key="4">
    <source>
        <dbReference type="PROSITE-ProRule" id="PRU00024"/>
    </source>
</evidence>
<dbReference type="Pfam" id="PF00622">
    <property type="entry name" value="SPRY"/>
    <property type="match status" value="1"/>
</dbReference>
<reference evidence="8" key="2">
    <citation type="submission" date="2025-09" db="UniProtKB">
        <authorList>
            <consortium name="Ensembl"/>
        </authorList>
    </citation>
    <scope>IDENTIFICATION</scope>
</reference>
<dbReference type="Pfam" id="PF00643">
    <property type="entry name" value="zf-B_box"/>
    <property type="match status" value="1"/>
</dbReference>
<dbReference type="RefSeq" id="XP_015250923.1">
    <property type="nucleotide sequence ID" value="XM_015395437.1"/>
</dbReference>
<feature type="domain" description="B box-type" evidence="6">
    <location>
        <begin position="77"/>
        <end position="118"/>
    </location>
</feature>
<dbReference type="SMART" id="SM00336">
    <property type="entry name" value="BBOX"/>
    <property type="match status" value="1"/>
</dbReference>
<reference evidence="8" key="1">
    <citation type="submission" date="2025-08" db="UniProtKB">
        <authorList>
            <consortium name="Ensembl"/>
        </authorList>
    </citation>
    <scope>IDENTIFICATION</scope>
</reference>
<dbReference type="InterPro" id="IPR027370">
    <property type="entry name" value="Znf-RING_euk"/>
</dbReference>
<feature type="domain" description="RING-type" evidence="5">
    <location>
        <begin position="8"/>
        <end position="48"/>
    </location>
</feature>
<keyword evidence="1" id="KW-0479">Metal-binding</keyword>
<dbReference type="OrthoDB" id="6105938at2759"/>
<dbReference type="OMA" id="QELICLV"/>
<dbReference type="Gene3D" id="3.30.160.60">
    <property type="entry name" value="Classic Zinc Finger"/>
    <property type="match status" value="1"/>
</dbReference>
<dbReference type="Pfam" id="PF13765">
    <property type="entry name" value="PRY"/>
    <property type="match status" value="1"/>
</dbReference>
<dbReference type="SMART" id="SM00184">
    <property type="entry name" value="RING"/>
    <property type="match status" value="1"/>
</dbReference>